<dbReference type="InterPro" id="IPR058313">
    <property type="entry name" value="DUF8000"/>
</dbReference>
<keyword evidence="2" id="KW-0812">Transmembrane</keyword>
<proteinExistence type="predicted"/>
<accession>A0A0K1IV48</accession>
<name>A0A0K1IV48_HALGI</name>
<evidence type="ECO:0000313" key="3">
    <source>
        <dbReference type="EMBL" id="AKU08178.1"/>
    </source>
</evidence>
<feature type="region of interest" description="Disordered" evidence="1">
    <location>
        <begin position="79"/>
        <end position="107"/>
    </location>
</feature>
<keyword evidence="2" id="KW-1133">Transmembrane helix</keyword>
<feature type="transmembrane region" description="Helical" evidence="2">
    <location>
        <begin position="39"/>
        <end position="59"/>
    </location>
</feature>
<evidence type="ECO:0000256" key="1">
    <source>
        <dbReference type="SAM" id="MobiDB-lite"/>
    </source>
</evidence>
<dbReference type="Pfam" id="PF26007">
    <property type="entry name" value="DUF8000"/>
    <property type="match status" value="1"/>
</dbReference>
<dbReference type="GeneID" id="25246430"/>
<dbReference type="EMBL" id="CP011947">
    <property type="protein sequence ID" value="AKU08178.1"/>
    <property type="molecule type" value="Genomic_DNA"/>
</dbReference>
<dbReference type="KEGG" id="hgi:ABY42_10710"/>
<evidence type="ECO:0000256" key="2">
    <source>
        <dbReference type="SAM" id="Phobius"/>
    </source>
</evidence>
<gene>
    <name evidence="3" type="ORF">ABY42_10710</name>
</gene>
<protein>
    <submittedName>
        <fullName evidence="3">Uncharacterized protein</fullName>
    </submittedName>
</protein>
<feature type="transmembrane region" description="Helical" evidence="2">
    <location>
        <begin position="12"/>
        <end position="33"/>
    </location>
</feature>
<dbReference type="PATRIC" id="fig|35746.4.peg.2302"/>
<dbReference type="RefSeq" id="WP_050459465.1">
    <property type="nucleotide sequence ID" value="NZ_CP011947.1"/>
</dbReference>
<organism evidence="3 4">
    <name type="scientific">Haloferax gibbonsii</name>
    <dbReference type="NCBI Taxonomy" id="35746"/>
    <lineage>
        <taxon>Archaea</taxon>
        <taxon>Methanobacteriati</taxon>
        <taxon>Methanobacteriota</taxon>
        <taxon>Stenosarchaea group</taxon>
        <taxon>Halobacteria</taxon>
        <taxon>Halobacteriales</taxon>
        <taxon>Haloferacaceae</taxon>
        <taxon>Haloferax</taxon>
    </lineage>
</organism>
<keyword evidence="2" id="KW-0472">Membrane</keyword>
<sequence length="107" mass="11772">MSRTLELSGTWLSYLLSAFQLTALALALVFAVPRLEYPVNIFLGGLFAVVVLASVVALWRRAAGQDGSRQLRTTEDITYDPFADPGQAARDSWEKAVRRLPGSDDDE</sequence>
<reference evidence="4" key="1">
    <citation type="journal article" date="2015" name="J. Biotechnol.">
        <title>Complete genome sequence of Haloferax gibbonsii strain ARA6, a potential producer of polyhydroxyalkanoates and halocins isolated from Araruama, Rio de Janeiro, Brasil.</title>
        <authorList>
            <person name="Pinto L.H."/>
            <person name="D'Alincourt Carvalho-Assef A.P."/>
            <person name="Vieira R.P."/>
            <person name="Clementino M.M."/>
            <person name="Albano R.M."/>
        </authorList>
    </citation>
    <scope>NUCLEOTIDE SEQUENCE [LARGE SCALE GENOMIC DNA]</scope>
    <source>
        <strain evidence="4">ARA6</strain>
    </source>
</reference>
<dbReference type="AlphaFoldDB" id="A0A0K1IV48"/>
<dbReference type="Proteomes" id="UP000066124">
    <property type="component" value="Chromosome"/>
</dbReference>
<evidence type="ECO:0000313" key="4">
    <source>
        <dbReference type="Proteomes" id="UP000066124"/>
    </source>
</evidence>